<organism evidence="2 3">
    <name type="scientific">Bacillus carboniphilus</name>
    <dbReference type="NCBI Taxonomy" id="86663"/>
    <lineage>
        <taxon>Bacteria</taxon>
        <taxon>Bacillati</taxon>
        <taxon>Bacillota</taxon>
        <taxon>Bacilli</taxon>
        <taxon>Bacillales</taxon>
        <taxon>Bacillaceae</taxon>
        <taxon>Bacillus</taxon>
    </lineage>
</organism>
<name>A0ABN0WPD3_9BACI</name>
<evidence type="ECO:0000313" key="3">
    <source>
        <dbReference type="Proteomes" id="UP001500782"/>
    </source>
</evidence>
<accession>A0ABN0WPD3</accession>
<feature type="compositionally biased region" description="Basic and acidic residues" evidence="1">
    <location>
        <begin position="39"/>
        <end position="48"/>
    </location>
</feature>
<evidence type="ECO:0000256" key="1">
    <source>
        <dbReference type="SAM" id="MobiDB-lite"/>
    </source>
</evidence>
<keyword evidence="3" id="KW-1185">Reference proteome</keyword>
<gene>
    <name evidence="2" type="ORF">GCM10008967_37240</name>
</gene>
<dbReference type="EMBL" id="BAAADJ010000062">
    <property type="protein sequence ID" value="GAA0343349.1"/>
    <property type="molecule type" value="Genomic_DNA"/>
</dbReference>
<proteinExistence type="predicted"/>
<dbReference type="Proteomes" id="UP001500782">
    <property type="component" value="Unassembled WGS sequence"/>
</dbReference>
<protein>
    <submittedName>
        <fullName evidence="2">Uncharacterized protein</fullName>
    </submittedName>
</protein>
<reference evidence="2 3" key="1">
    <citation type="journal article" date="2019" name="Int. J. Syst. Evol. Microbiol.">
        <title>The Global Catalogue of Microorganisms (GCM) 10K type strain sequencing project: providing services to taxonomists for standard genome sequencing and annotation.</title>
        <authorList>
            <consortium name="The Broad Institute Genomics Platform"/>
            <consortium name="The Broad Institute Genome Sequencing Center for Infectious Disease"/>
            <person name="Wu L."/>
            <person name="Ma J."/>
        </authorList>
    </citation>
    <scope>NUCLEOTIDE SEQUENCE [LARGE SCALE GENOMIC DNA]</scope>
    <source>
        <strain evidence="2 3">JCM 9731</strain>
    </source>
</reference>
<sequence>MWWLIGVGGLILCVSLINWCYRRIRKNYYHNESDKKTIEPRMHTHDHGGFFQERNQHR</sequence>
<comment type="caution">
    <text evidence="2">The sequence shown here is derived from an EMBL/GenBank/DDBJ whole genome shotgun (WGS) entry which is preliminary data.</text>
</comment>
<evidence type="ECO:0000313" key="2">
    <source>
        <dbReference type="EMBL" id="GAA0343349.1"/>
    </source>
</evidence>
<feature type="region of interest" description="Disordered" evidence="1">
    <location>
        <begin position="39"/>
        <end position="58"/>
    </location>
</feature>